<evidence type="ECO:0000313" key="4">
    <source>
        <dbReference type="Proteomes" id="UP000612055"/>
    </source>
</evidence>
<proteinExistence type="predicted"/>
<reference evidence="3" key="1">
    <citation type="journal article" date="2020" name="bioRxiv">
        <title>Comparative genomics of Chlamydomonas.</title>
        <authorList>
            <person name="Craig R.J."/>
            <person name="Hasan A.R."/>
            <person name="Ness R.W."/>
            <person name="Keightley P.D."/>
        </authorList>
    </citation>
    <scope>NUCLEOTIDE SEQUENCE</scope>
    <source>
        <strain evidence="3">CCAP 11/70</strain>
    </source>
</reference>
<feature type="transmembrane region" description="Helical" evidence="2">
    <location>
        <begin position="205"/>
        <end position="230"/>
    </location>
</feature>
<dbReference type="PANTHER" id="PTHR34370:SF1">
    <property type="entry name" value="OS04G0600100 PROTEIN"/>
    <property type="match status" value="1"/>
</dbReference>
<gene>
    <name evidence="3" type="ORF">HYH03_001527</name>
</gene>
<dbReference type="PANTHER" id="PTHR34370">
    <property type="entry name" value="OS04G0600100 PROTEIN"/>
    <property type="match status" value="1"/>
</dbReference>
<feature type="region of interest" description="Disordered" evidence="1">
    <location>
        <begin position="44"/>
        <end position="90"/>
    </location>
</feature>
<protein>
    <submittedName>
        <fullName evidence="3">Uncharacterized protein</fullName>
    </submittedName>
</protein>
<name>A0A835YLJ7_9CHLO</name>
<dbReference type="OrthoDB" id="496991at2759"/>
<keyword evidence="2" id="KW-0812">Transmembrane</keyword>
<sequence>MLHARVTSRASVRLADRAARPHAILIGVLPARQLVRAAGAEGAGYSSSGAAGPGNTTPQEPTAAEPSAAASGNGAASGHVSQQPAAPPPTSFLGRVKRFFTGDKLDKERLAALGFGAFSAYGVISNINAGILITIAWLTIVRTTGLTPLDGANWPKFLAVYAGLWVGSNFLRPIRLTLAIAAAPAFDACISWVSRKTRVPKVPAFVVMLVCIAIATTSLLMATIAALGGFPPGCRMPWEAFA</sequence>
<evidence type="ECO:0000256" key="2">
    <source>
        <dbReference type="SAM" id="Phobius"/>
    </source>
</evidence>
<dbReference type="Proteomes" id="UP000612055">
    <property type="component" value="Unassembled WGS sequence"/>
</dbReference>
<comment type="caution">
    <text evidence="3">The sequence shown here is derived from an EMBL/GenBank/DDBJ whole genome shotgun (WGS) entry which is preliminary data.</text>
</comment>
<dbReference type="EMBL" id="JAEHOE010000003">
    <property type="protein sequence ID" value="KAG2500765.1"/>
    <property type="molecule type" value="Genomic_DNA"/>
</dbReference>
<keyword evidence="2" id="KW-0472">Membrane</keyword>
<organism evidence="3 4">
    <name type="scientific">Edaphochlamys debaryana</name>
    <dbReference type="NCBI Taxonomy" id="47281"/>
    <lineage>
        <taxon>Eukaryota</taxon>
        <taxon>Viridiplantae</taxon>
        <taxon>Chlorophyta</taxon>
        <taxon>core chlorophytes</taxon>
        <taxon>Chlorophyceae</taxon>
        <taxon>CS clade</taxon>
        <taxon>Chlamydomonadales</taxon>
        <taxon>Chlamydomonadales incertae sedis</taxon>
        <taxon>Edaphochlamys</taxon>
    </lineage>
</organism>
<keyword evidence="2" id="KW-1133">Transmembrane helix</keyword>
<keyword evidence="4" id="KW-1185">Reference proteome</keyword>
<accession>A0A835YLJ7</accession>
<feature type="transmembrane region" description="Helical" evidence="2">
    <location>
        <begin position="110"/>
        <end position="140"/>
    </location>
</feature>
<feature type="compositionally biased region" description="Low complexity" evidence="1">
    <location>
        <begin position="44"/>
        <end position="78"/>
    </location>
</feature>
<evidence type="ECO:0000256" key="1">
    <source>
        <dbReference type="SAM" id="MobiDB-lite"/>
    </source>
</evidence>
<evidence type="ECO:0000313" key="3">
    <source>
        <dbReference type="EMBL" id="KAG2500765.1"/>
    </source>
</evidence>
<feature type="transmembrane region" description="Helical" evidence="2">
    <location>
        <begin position="174"/>
        <end position="193"/>
    </location>
</feature>
<dbReference type="AlphaFoldDB" id="A0A835YLJ7"/>